<dbReference type="SUPFAM" id="SSF48371">
    <property type="entry name" value="ARM repeat"/>
    <property type="match status" value="1"/>
</dbReference>
<feature type="domain" description="CPL" evidence="2">
    <location>
        <begin position="194"/>
        <end position="312"/>
    </location>
</feature>
<dbReference type="EMBL" id="HBFR01003610">
    <property type="protein sequence ID" value="CAD8875328.1"/>
    <property type="molecule type" value="Transcribed_RNA"/>
</dbReference>
<reference evidence="3" key="1">
    <citation type="submission" date="2021-01" db="EMBL/GenBank/DDBJ databases">
        <authorList>
            <person name="Corre E."/>
            <person name="Pelletier E."/>
            <person name="Niang G."/>
            <person name="Scheremetjew M."/>
            <person name="Finn R."/>
            <person name="Kale V."/>
            <person name="Holt S."/>
            <person name="Cochrane G."/>
            <person name="Meng A."/>
            <person name="Brown T."/>
            <person name="Cohen L."/>
        </authorList>
    </citation>
    <scope>NUCLEOTIDE SEQUENCE</scope>
    <source>
        <strain evidence="3">308</strain>
    </source>
</reference>
<sequence>MFGTRDGESKQEHREKAFNVFAKLLQEHRNDVKKRSLLLSHTSSLLHRMIDRSLLSLDYVQHLLWDYYDGLSSDADADLVGTSRADMAAALADHIPHMISSRRGASAACAAFGCAAAKDRKKMMRSLRGYVRSTLEHRDAHLVPLRMILTCDDTVSSKKFILDELLGAPPDPEGGGDPLLDLALHPTAHKMLLVLLSSVDPTTSPHFPPDERVLLAPTMVLVEGKLVSTSRKDPAVRRTELLKHAQTPVATLCRSHARTMMMDRCGAAVLREAFMVLGEEDRLANDVVASVTTEVLEHETGHLTLKRMLAAEVKGEGNGPKSLPLAEAMYKTYGKKLLETIGASNRGAFVLSVLATAGTIGEKVQKEIMKKKCMEKLKKKTGDAQNKKGYEALLAVLKQK</sequence>
<organism evidence="3">
    <name type="scientific">Corethron hystrix</name>
    <dbReference type="NCBI Taxonomy" id="216773"/>
    <lineage>
        <taxon>Eukaryota</taxon>
        <taxon>Sar</taxon>
        <taxon>Stramenopiles</taxon>
        <taxon>Ochrophyta</taxon>
        <taxon>Bacillariophyta</taxon>
        <taxon>Coscinodiscophyceae</taxon>
        <taxon>Corethrophycidae</taxon>
        <taxon>Corethrales</taxon>
        <taxon>Corethraceae</taxon>
        <taxon>Corethron</taxon>
    </lineage>
</organism>
<dbReference type="InterPro" id="IPR040059">
    <property type="entry name" value="PUM3"/>
</dbReference>
<evidence type="ECO:0000259" key="2">
    <source>
        <dbReference type="Pfam" id="PF08144"/>
    </source>
</evidence>
<protein>
    <recommendedName>
        <fullName evidence="2">CPL domain-containing protein</fullName>
    </recommendedName>
</protein>
<dbReference type="PANTHER" id="PTHR13389:SF0">
    <property type="entry name" value="PUMILIO HOMOLOG 3"/>
    <property type="match status" value="1"/>
</dbReference>
<dbReference type="AlphaFoldDB" id="A0A7S1B6F1"/>
<dbReference type="Gene3D" id="1.25.10.10">
    <property type="entry name" value="Leucine-rich Repeat Variant"/>
    <property type="match status" value="1"/>
</dbReference>
<dbReference type="PANTHER" id="PTHR13389">
    <property type="entry name" value="PUMILIO HOMOLOG 3"/>
    <property type="match status" value="1"/>
</dbReference>
<dbReference type="InterPro" id="IPR016024">
    <property type="entry name" value="ARM-type_fold"/>
</dbReference>
<evidence type="ECO:0000313" key="3">
    <source>
        <dbReference type="EMBL" id="CAD8875328.1"/>
    </source>
</evidence>
<dbReference type="GO" id="GO:0003729">
    <property type="term" value="F:mRNA binding"/>
    <property type="evidence" value="ECO:0007669"/>
    <property type="project" value="TreeGrafter"/>
</dbReference>
<dbReference type="InterPro" id="IPR012959">
    <property type="entry name" value="CPL_dom"/>
</dbReference>
<proteinExistence type="predicted"/>
<name>A0A7S1B6F1_9STRA</name>
<gene>
    <name evidence="3" type="ORF">CHYS00102_LOCUS2503</name>
</gene>
<dbReference type="Pfam" id="PF08144">
    <property type="entry name" value="CPL"/>
    <property type="match status" value="1"/>
</dbReference>
<evidence type="ECO:0000256" key="1">
    <source>
        <dbReference type="ARBA" id="ARBA00022884"/>
    </source>
</evidence>
<dbReference type="GO" id="GO:0005730">
    <property type="term" value="C:nucleolus"/>
    <property type="evidence" value="ECO:0007669"/>
    <property type="project" value="TreeGrafter"/>
</dbReference>
<dbReference type="InterPro" id="IPR011989">
    <property type="entry name" value="ARM-like"/>
</dbReference>
<keyword evidence="1" id="KW-0694">RNA-binding</keyword>
<dbReference type="GO" id="GO:0006417">
    <property type="term" value="P:regulation of translation"/>
    <property type="evidence" value="ECO:0007669"/>
    <property type="project" value="TreeGrafter"/>
</dbReference>
<accession>A0A7S1B6F1</accession>